<dbReference type="GO" id="GO:0032784">
    <property type="term" value="P:regulation of DNA-templated transcription elongation"/>
    <property type="evidence" value="ECO:0007669"/>
    <property type="project" value="InterPro"/>
</dbReference>
<evidence type="ECO:0000313" key="4">
    <source>
        <dbReference type="Proteomes" id="UP000218677"/>
    </source>
</evidence>
<dbReference type="InterPro" id="IPR001437">
    <property type="entry name" value="Tscrpt_elong_fac_GreA/B_C"/>
</dbReference>
<evidence type="ECO:0000259" key="2">
    <source>
        <dbReference type="Pfam" id="PF14760"/>
    </source>
</evidence>
<dbReference type="Pfam" id="PF01272">
    <property type="entry name" value="GreA_GreB"/>
    <property type="match status" value="1"/>
</dbReference>
<accession>A0A2A4HIF2</accession>
<dbReference type="InterPro" id="IPR029462">
    <property type="entry name" value="Rnk_N"/>
</dbReference>
<keyword evidence="3" id="KW-0418">Kinase</keyword>
<dbReference type="PANTHER" id="PTHR30437:SF5">
    <property type="entry name" value="REGULATOR OF NUCLEOSIDE DIPHOSPHATE KINASE"/>
    <property type="match status" value="1"/>
</dbReference>
<feature type="domain" description="Transcription elongation factor GreA/GreB C-terminal" evidence="1">
    <location>
        <begin position="51"/>
        <end position="123"/>
    </location>
</feature>
<name>A0A2A4HIF2_9GAMM</name>
<gene>
    <name evidence="3" type="ORF">CPA45_20295</name>
</gene>
<protein>
    <submittedName>
        <fullName evidence="3">Nucleoside diphosphate kinase regulator</fullName>
    </submittedName>
</protein>
<dbReference type="GO" id="GO:0006354">
    <property type="term" value="P:DNA-templated transcription elongation"/>
    <property type="evidence" value="ECO:0007669"/>
    <property type="project" value="TreeGrafter"/>
</dbReference>
<dbReference type="RefSeq" id="WP_078087060.1">
    <property type="nucleotide sequence ID" value="NZ_NWUX01000028.1"/>
</dbReference>
<dbReference type="AlphaFoldDB" id="A0A2A4HIF2"/>
<dbReference type="SUPFAM" id="SSF54534">
    <property type="entry name" value="FKBP-like"/>
    <property type="match status" value="1"/>
</dbReference>
<dbReference type="GO" id="GO:0016301">
    <property type="term" value="F:kinase activity"/>
    <property type="evidence" value="ECO:0007669"/>
    <property type="project" value="UniProtKB-KW"/>
</dbReference>
<dbReference type="InterPro" id="IPR023459">
    <property type="entry name" value="Tscrpt_elong_fac_GreA/B_fam"/>
</dbReference>
<organism evidence="3 4">
    <name type="scientific">Vreelandella nigrificans</name>
    <dbReference type="NCBI Taxonomy" id="2042704"/>
    <lineage>
        <taxon>Bacteria</taxon>
        <taxon>Pseudomonadati</taxon>
        <taxon>Pseudomonadota</taxon>
        <taxon>Gammaproteobacteria</taxon>
        <taxon>Oceanospirillales</taxon>
        <taxon>Halomonadaceae</taxon>
        <taxon>Vreelandella</taxon>
    </lineage>
</organism>
<proteinExistence type="predicted"/>
<dbReference type="GO" id="GO:0003677">
    <property type="term" value="F:DNA binding"/>
    <property type="evidence" value="ECO:0007669"/>
    <property type="project" value="InterPro"/>
</dbReference>
<keyword evidence="4" id="KW-1185">Reference proteome</keyword>
<dbReference type="EMBL" id="NWUX01000028">
    <property type="protein sequence ID" value="PCF93863.1"/>
    <property type="molecule type" value="Genomic_DNA"/>
</dbReference>
<dbReference type="InterPro" id="IPR036953">
    <property type="entry name" value="GreA/GreB_C_sf"/>
</dbReference>
<dbReference type="Gene3D" id="1.10.286.20">
    <property type="match status" value="1"/>
</dbReference>
<sequence length="137" mass="15809">MGQRPPIIINRLDAERLQRLIDNAAEKDLMVAELLEEELMRGEVLDPQDIPEDVVSMNSQIRFTDLTRERQMIRTLVYPHALDSVEDGISVMAPIGAALIGLRIGDVIEWPLPNNTEVRLRVDAIFWQPEREQQFHR</sequence>
<dbReference type="NCBIfam" id="NF004396">
    <property type="entry name" value="PRK05753.1"/>
    <property type="match status" value="1"/>
</dbReference>
<reference evidence="4" key="1">
    <citation type="submission" date="2017-09" db="EMBL/GenBank/DDBJ databases">
        <authorList>
            <person name="Cho G.-S."/>
            <person name="Oguntoyinbo F.A."/>
            <person name="Cnockaert M."/>
            <person name="Kabisch J."/>
            <person name="Neve H."/>
            <person name="Bockelmann W."/>
            <person name="Wenning M."/>
            <person name="Franz C.M."/>
            <person name="Vandamme P."/>
        </authorList>
    </citation>
    <scope>NUCLEOTIDE SEQUENCE [LARGE SCALE GENOMIC DNA]</scope>
    <source>
        <strain evidence="4">MBT G8648</strain>
    </source>
</reference>
<feature type="domain" description="Regulator of nucleoside diphosphate kinase N-terminal" evidence="2">
    <location>
        <begin position="5"/>
        <end position="44"/>
    </location>
</feature>
<dbReference type="PANTHER" id="PTHR30437">
    <property type="entry name" value="TRANSCRIPTION ELONGATION FACTOR GREA"/>
    <property type="match status" value="1"/>
</dbReference>
<dbReference type="Pfam" id="PF14760">
    <property type="entry name" value="Rnk_N"/>
    <property type="match status" value="1"/>
</dbReference>
<dbReference type="Gene3D" id="3.10.50.30">
    <property type="entry name" value="Transcription elongation factor, GreA/GreB, C-terminal domain"/>
    <property type="match status" value="1"/>
</dbReference>
<evidence type="ECO:0000313" key="3">
    <source>
        <dbReference type="EMBL" id="PCF93863.1"/>
    </source>
</evidence>
<comment type="caution">
    <text evidence="3">The sequence shown here is derived from an EMBL/GenBank/DDBJ whole genome shotgun (WGS) entry which is preliminary data.</text>
</comment>
<dbReference type="OrthoDB" id="192847at2"/>
<keyword evidence="3" id="KW-0808">Transferase</keyword>
<evidence type="ECO:0000259" key="1">
    <source>
        <dbReference type="Pfam" id="PF01272"/>
    </source>
</evidence>
<dbReference type="Proteomes" id="UP000218677">
    <property type="component" value="Unassembled WGS sequence"/>
</dbReference>
<dbReference type="GO" id="GO:0070063">
    <property type="term" value="F:RNA polymerase binding"/>
    <property type="evidence" value="ECO:0007669"/>
    <property type="project" value="InterPro"/>
</dbReference>